<sequence>MSDSIEIQTETLLFYQEMAKTSIQLMERWKTDKTRICEIDGLVDELLDYTKKVWDIEHDPGWEMEQKELSPRGEILHQTVLMKKRALHEASLTSNDPRIKQYYCIVCQNFSLLP</sequence>
<organism evidence="1 2">
    <name type="scientific">Oikopleura dioica</name>
    <name type="common">Tunicate</name>
    <dbReference type="NCBI Taxonomy" id="34765"/>
    <lineage>
        <taxon>Eukaryota</taxon>
        <taxon>Metazoa</taxon>
        <taxon>Chordata</taxon>
        <taxon>Tunicata</taxon>
        <taxon>Appendicularia</taxon>
        <taxon>Copelata</taxon>
        <taxon>Oikopleuridae</taxon>
        <taxon>Oikopleura</taxon>
    </lineage>
</organism>
<reference evidence="1 2" key="1">
    <citation type="submission" date="2021-04" db="EMBL/GenBank/DDBJ databases">
        <authorList>
            <person name="Bliznina A."/>
        </authorList>
    </citation>
    <scope>NUCLEOTIDE SEQUENCE [LARGE SCALE GENOMIC DNA]</scope>
</reference>
<accession>A0ABN7SMH7</accession>
<name>A0ABN7SMH7_OIKDI</name>
<dbReference type="EMBL" id="OU015569">
    <property type="protein sequence ID" value="CAG5100404.1"/>
    <property type="molecule type" value="Genomic_DNA"/>
</dbReference>
<evidence type="ECO:0000313" key="1">
    <source>
        <dbReference type="EMBL" id="CAG5100404.1"/>
    </source>
</evidence>
<evidence type="ECO:0000313" key="2">
    <source>
        <dbReference type="Proteomes" id="UP001158576"/>
    </source>
</evidence>
<protein>
    <submittedName>
        <fullName evidence="1">Oidioi.mRNA.OKI2018_I69.XSR.g16985.t1.cds</fullName>
    </submittedName>
</protein>
<dbReference type="Proteomes" id="UP001158576">
    <property type="component" value="Chromosome XSR"/>
</dbReference>
<keyword evidence="2" id="KW-1185">Reference proteome</keyword>
<proteinExistence type="predicted"/>
<gene>
    <name evidence="1" type="ORF">OKIOD_LOCUS8543</name>
</gene>